<comment type="subcellular location">
    <subcellularLocation>
        <location evidence="1">Cell membrane</location>
        <topology evidence="1">Multi-pass membrane protein</topology>
    </subcellularLocation>
</comment>
<gene>
    <name evidence="10" type="ORF">CfE428DRAFT_3824</name>
</gene>
<reference evidence="10 11" key="1">
    <citation type="journal article" date="2011" name="J. Bacteriol.">
        <title>Genome sequence of Chthoniobacter flavus Ellin428, an aerobic heterotrophic soil bacterium.</title>
        <authorList>
            <person name="Kant R."/>
            <person name="van Passel M.W."/>
            <person name="Palva A."/>
            <person name="Lucas S."/>
            <person name="Lapidus A."/>
            <person name="Glavina Del Rio T."/>
            <person name="Dalin E."/>
            <person name="Tice H."/>
            <person name="Bruce D."/>
            <person name="Goodwin L."/>
            <person name="Pitluck S."/>
            <person name="Larimer F.W."/>
            <person name="Land M.L."/>
            <person name="Hauser L."/>
            <person name="Sangwan P."/>
            <person name="de Vos W.M."/>
            <person name="Janssen P.H."/>
            <person name="Smidt H."/>
        </authorList>
    </citation>
    <scope>NUCLEOTIDE SEQUENCE [LARGE SCALE GENOMIC DNA]</scope>
    <source>
        <strain evidence="10 11">Ellin428</strain>
    </source>
</reference>
<keyword evidence="2" id="KW-1003">Cell membrane</keyword>
<dbReference type="GO" id="GO:0005886">
    <property type="term" value="C:plasma membrane"/>
    <property type="evidence" value="ECO:0007669"/>
    <property type="project" value="UniProtKB-SubCell"/>
</dbReference>
<evidence type="ECO:0000256" key="7">
    <source>
        <dbReference type="SAM" id="Phobius"/>
    </source>
</evidence>
<evidence type="ECO:0000256" key="4">
    <source>
        <dbReference type="ARBA" id="ARBA00022989"/>
    </source>
</evidence>
<dbReference type="AlphaFoldDB" id="B4D4I6"/>
<dbReference type="EMBL" id="ABVL01000011">
    <property type="protein sequence ID" value="EDY18787.1"/>
    <property type="molecule type" value="Genomic_DNA"/>
</dbReference>
<comment type="caution">
    <text evidence="10">The sequence shown here is derived from an EMBL/GenBank/DDBJ whole genome shotgun (WGS) entry which is preliminary data.</text>
</comment>
<feature type="transmembrane region" description="Helical" evidence="7">
    <location>
        <begin position="335"/>
        <end position="355"/>
    </location>
</feature>
<dbReference type="RefSeq" id="WP_006981149.1">
    <property type="nucleotide sequence ID" value="NZ_ABVL01000011.1"/>
</dbReference>
<protein>
    <recommendedName>
        <fullName evidence="12">ABC3 transporter permease protein domain-containing protein</fullName>
    </recommendedName>
</protein>
<dbReference type="Pfam" id="PF02687">
    <property type="entry name" value="FtsX"/>
    <property type="match status" value="1"/>
</dbReference>
<evidence type="ECO:0000313" key="10">
    <source>
        <dbReference type="EMBL" id="EDY18787.1"/>
    </source>
</evidence>
<dbReference type="InParanoid" id="B4D4I6"/>
<dbReference type="InterPro" id="IPR025857">
    <property type="entry name" value="MacB_PCD"/>
</dbReference>
<keyword evidence="4 7" id="KW-1133">Transmembrane helix</keyword>
<feature type="domain" description="ABC3 transporter permease C-terminal" evidence="8">
    <location>
        <begin position="250"/>
        <end position="363"/>
    </location>
</feature>
<sequence length="371" mass="39797">MTFLTVIIRGLFRRPVRTGLTIVGIAVGIGAVVALVGMSRGFETSWTSGMKSRGTDIDVSNMAGSLTPQPFSESVVPGIRQLPHVAETCSLMVDFTSIEKADMMIVSAREWGGYTWKNLKLVSGRLPKDAHEKVVVLGTLAAQILGKKVGDTLQLETEELPVVGVVDGGAMVENNSVILSLPLYQELTGNQGKINVLNIRATPGTTKEEISDLCQRIQSLVPQLHAMPAEEDVRSSQAYRIIHGMSWGTSLLAVLVGILGIMNTMLMTVFERTQEICVLLALGWKRSRIIRMILCESALLGFLGGAGGVILGFFGVKLLVTAPIIRGLLEPDVNAGLLAEGVAIAIVVGVFSGLYPAWRSSRLLPAQALHE</sequence>
<dbReference type="GO" id="GO:0022857">
    <property type="term" value="F:transmembrane transporter activity"/>
    <property type="evidence" value="ECO:0007669"/>
    <property type="project" value="TreeGrafter"/>
</dbReference>
<dbReference type="PANTHER" id="PTHR30572:SF4">
    <property type="entry name" value="ABC TRANSPORTER PERMEASE YTRF"/>
    <property type="match status" value="1"/>
</dbReference>
<dbReference type="eggNOG" id="COG0577">
    <property type="taxonomic scope" value="Bacteria"/>
</dbReference>
<dbReference type="PANTHER" id="PTHR30572">
    <property type="entry name" value="MEMBRANE COMPONENT OF TRANSPORTER-RELATED"/>
    <property type="match status" value="1"/>
</dbReference>
<dbReference type="STRING" id="497964.CfE428DRAFT_3824"/>
<name>B4D4I6_9BACT</name>
<evidence type="ECO:0000256" key="1">
    <source>
        <dbReference type="ARBA" id="ARBA00004651"/>
    </source>
</evidence>
<keyword evidence="3 7" id="KW-0812">Transmembrane</keyword>
<feature type="transmembrane region" description="Helical" evidence="7">
    <location>
        <begin position="245"/>
        <end position="269"/>
    </location>
</feature>
<evidence type="ECO:0000256" key="5">
    <source>
        <dbReference type="ARBA" id="ARBA00023136"/>
    </source>
</evidence>
<keyword evidence="5 7" id="KW-0472">Membrane</keyword>
<evidence type="ECO:0008006" key="12">
    <source>
        <dbReference type="Google" id="ProtNLM"/>
    </source>
</evidence>
<dbReference type="Pfam" id="PF12704">
    <property type="entry name" value="MacB_PCD"/>
    <property type="match status" value="1"/>
</dbReference>
<feature type="transmembrane region" description="Helical" evidence="7">
    <location>
        <begin position="289"/>
        <end position="315"/>
    </location>
</feature>
<comment type="similarity">
    <text evidence="6">Belongs to the ABC-4 integral membrane protein family.</text>
</comment>
<accession>B4D4I6</accession>
<dbReference type="InterPro" id="IPR003838">
    <property type="entry name" value="ABC3_permease_C"/>
</dbReference>
<dbReference type="InterPro" id="IPR050250">
    <property type="entry name" value="Macrolide_Exporter_MacB"/>
</dbReference>
<evidence type="ECO:0000259" key="8">
    <source>
        <dbReference type="Pfam" id="PF02687"/>
    </source>
</evidence>
<evidence type="ECO:0000256" key="3">
    <source>
        <dbReference type="ARBA" id="ARBA00022692"/>
    </source>
</evidence>
<evidence type="ECO:0000313" key="11">
    <source>
        <dbReference type="Proteomes" id="UP000005824"/>
    </source>
</evidence>
<proteinExistence type="inferred from homology"/>
<organism evidence="10 11">
    <name type="scientific">Chthoniobacter flavus Ellin428</name>
    <dbReference type="NCBI Taxonomy" id="497964"/>
    <lineage>
        <taxon>Bacteria</taxon>
        <taxon>Pseudomonadati</taxon>
        <taxon>Verrucomicrobiota</taxon>
        <taxon>Spartobacteria</taxon>
        <taxon>Chthoniobacterales</taxon>
        <taxon>Chthoniobacteraceae</taxon>
        <taxon>Chthoniobacter</taxon>
    </lineage>
</organism>
<feature type="domain" description="MacB-like periplasmic core" evidence="9">
    <location>
        <begin position="18"/>
        <end position="212"/>
    </location>
</feature>
<evidence type="ECO:0000256" key="6">
    <source>
        <dbReference type="ARBA" id="ARBA00038076"/>
    </source>
</evidence>
<dbReference type="Proteomes" id="UP000005824">
    <property type="component" value="Unassembled WGS sequence"/>
</dbReference>
<feature type="transmembrane region" description="Helical" evidence="7">
    <location>
        <begin position="20"/>
        <end position="38"/>
    </location>
</feature>
<evidence type="ECO:0000259" key="9">
    <source>
        <dbReference type="Pfam" id="PF12704"/>
    </source>
</evidence>
<keyword evidence="11" id="KW-1185">Reference proteome</keyword>
<evidence type="ECO:0000256" key="2">
    <source>
        <dbReference type="ARBA" id="ARBA00022475"/>
    </source>
</evidence>